<dbReference type="SMART" id="SM00458">
    <property type="entry name" value="RICIN"/>
    <property type="match status" value="1"/>
</dbReference>
<dbReference type="OrthoDB" id="4273937at2"/>
<dbReference type="Gene3D" id="2.80.10.50">
    <property type="match status" value="1"/>
</dbReference>
<dbReference type="InterPro" id="IPR035992">
    <property type="entry name" value="Ricin_B-like_lectins"/>
</dbReference>
<feature type="domain" description="Ricin B lectin" evidence="1">
    <location>
        <begin position="90"/>
        <end position="213"/>
    </location>
</feature>
<dbReference type="Pfam" id="PF00652">
    <property type="entry name" value="Ricin_B_lectin"/>
    <property type="match status" value="1"/>
</dbReference>
<reference evidence="2 3" key="1">
    <citation type="submission" date="2018-12" db="EMBL/GenBank/DDBJ databases">
        <title>The whole draft genome of Streptomyce luteoverticillatus CGMCC 15060.</title>
        <authorList>
            <person name="Feng Z."/>
            <person name="Chen G."/>
            <person name="Zhang J."/>
            <person name="Zhu H."/>
            <person name="Yu X."/>
            <person name="Zhang W."/>
            <person name="Zhang X."/>
        </authorList>
    </citation>
    <scope>NUCLEOTIDE SEQUENCE [LARGE SCALE GENOMIC DNA]</scope>
    <source>
        <strain evidence="2 3">CGMCC 15060</strain>
    </source>
</reference>
<dbReference type="Proteomes" id="UP000267900">
    <property type="component" value="Chromosome"/>
</dbReference>
<evidence type="ECO:0000313" key="3">
    <source>
        <dbReference type="Proteomes" id="UP000267900"/>
    </source>
</evidence>
<dbReference type="CDD" id="cd00161">
    <property type="entry name" value="beta-trefoil_Ricin-like"/>
    <property type="match status" value="1"/>
</dbReference>
<keyword evidence="3" id="KW-1185">Reference proteome</keyword>
<dbReference type="AlphaFoldDB" id="A0A3Q9FRT2"/>
<evidence type="ECO:0000313" key="2">
    <source>
        <dbReference type="EMBL" id="AZQ70347.1"/>
    </source>
</evidence>
<dbReference type="EMBL" id="CP034587">
    <property type="protein sequence ID" value="AZQ70347.1"/>
    <property type="molecule type" value="Genomic_DNA"/>
</dbReference>
<protein>
    <recommendedName>
        <fullName evidence="1">Ricin B lectin domain-containing protein</fullName>
    </recommendedName>
</protein>
<proteinExistence type="predicted"/>
<sequence>MRFESVGMVPPVGVPESALLATAPRPAPPVSWTCQLLRRREDLMRNIPLKAAMAGAMVLVALGSSGSTANAVQAGGGTADTVSAKPVHLAGSLITNDKSGKCLEVEGSSSKNGARVQQWDCKGQAGANWGSRAVGGDYIQIVNLNSGKCLEIADSRRENGAPAQQWACVDGVATQQWIAYSNGVIVNRNSGKVLEIDNGSTRNGARAQQWEFANVKQQIWTY</sequence>
<gene>
    <name evidence="2" type="ORF">EKH77_03145</name>
</gene>
<organism evidence="2 3">
    <name type="scientific">Streptomyces luteoverticillatus</name>
    <name type="common">Streptoverticillium luteoverticillatus</name>
    <dbReference type="NCBI Taxonomy" id="66425"/>
    <lineage>
        <taxon>Bacteria</taxon>
        <taxon>Bacillati</taxon>
        <taxon>Actinomycetota</taxon>
        <taxon>Actinomycetes</taxon>
        <taxon>Kitasatosporales</taxon>
        <taxon>Streptomycetaceae</taxon>
        <taxon>Streptomyces</taxon>
    </lineage>
</organism>
<accession>A0A3Q9FRT2</accession>
<dbReference type="PROSITE" id="PS50231">
    <property type="entry name" value="RICIN_B_LECTIN"/>
    <property type="match status" value="1"/>
</dbReference>
<name>A0A3Q9FRT2_STRLT</name>
<dbReference type="InterPro" id="IPR000772">
    <property type="entry name" value="Ricin_B_lectin"/>
</dbReference>
<evidence type="ECO:0000259" key="1">
    <source>
        <dbReference type="SMART" id="SM00458"/>
    </source>
</evidence>
<dbReference type="SUPFAM" id="SSF50370">
    <property type="entry name" value="Ricin B-like lectins"/>
    <property type="match status" value="1"/>
</dbReference>